<accession>A0A015I991</accession>
<keyword evidence="2" id="KW-1185">Reference proteome</keyword>
<dbReference type="Proteomes" id="UP000022910">
    <property type="component" value="Unassembled WGS sequence"/>
</dbReference>
<gene>
    <name evidence="1" type="ORF">RirG_240970</name>
</gene>
<sequence length="95" mass="10796">MVVNKFNTIRKNIGAFMVQIPGKIALTADMWMKKTLALTTDNESAMIVCGRTFGQQLITQLDSQNFRHYRCTAHIHLNLAAQQELEMISDEVIKV</sequence>
<dbReference type="HOGENOM" id="CLU_2373949_0_0_1"/>
<organism evidence="1 2">
    <name type="scientific">Rhizophagus irregularis (strain DAOM 197198w)</name>
    <name type="common">Glomus intraradices</name>
    <dbReference type="NCBI Taxonomy" id="1432141"/>
    <lineage>
        <taxon>Eukaryota</taxon>
        <taxon>Fungi</taxon>
        <taxon>Fungi incertae sedis</taxon>
        <taxon>Mucoromycota</taxon>
        <taxon>Glomeromycotina</taxon>
        <taxon>Glomeromycetes</taxon>
        <taxon>Glomerales</taxon>
        <taxon>Glomeraceae</taxon>
        <taxon>Rhizophagus</taxon>
    </lineage>
</organism>
<dbReference type="AlphaFoldDB" id="A0A015I991"/>
<dbReference type="EMBL" id="JEMT01028772">
    <property type="protein sequence ID" value="EXX53757.1"/>
    <property type="molecule type" value="Genomic_DNA"/>
</dbReference>
<evidence type="ECO:0000313" key="2">
    <source>
        <dbReference type="Proteomes" id="UP000022910"/>
    </source>
</evidence>
<comment type="caution">
    <text evidence="1">The sequence shown here is derived from an EMBL/GenBank/DDBJ whole genome shotgun (WGS) entry which is preliminary data.</text>
</comment>
<name>A0A015I991_RHIIW</name>
<protein>
    <submittedName>
        <fullName evidence="1">Uncharacterized protein</fullName>
    </submittedName>
</protein>
<reference evidence="1 2" key="1">
    <citation type="submission" date="2014-02" db="EMBL/GenBank/DDBJ databases">
        <title>Single nucleus genome sequencing reveals high similarity among nuclei of an endomycorrhizal fungus.</title>
        <authorList>
            <person name="Lin K."/>
            <person name="Geurts R."/>
            <person name="Zhang Z."/>
            <person name="Limpens E."/>
            <person name="Saunders D.G."/>
            <person name="Mu D."/>
            <person name="Pang E."/>
            <person name="Cao H."/>
            <person name="Cha H."/>
            <person name="Lin T."/>
            <person name="Zhou Q."/>
            <person name="Shang Y."/>
            <person name="Li Y."/>
            <person name="Ivanov S."/>
            <person name="Sharma T."/>
            <person name="Velzen R.V."/>
            <person name="Ruijter N.D."/>
            <person name="Aanen D.K."/>
            <person name="Win J."/>
            <person name="Kamoun S."/>
            <person name="Bisseling T."/>
            <person name="Huang S."/>
        </authorList>
    </citation>
    <scope>NUCLEOTIDE SEQUENCE [LARGE SCALE GENOMIC DNA]</scope>
    <source>
        <strain evidence="2">DAOM197198w</strain>
    </source>
</reference>
<evidence type="ECO:0000313" key="1">
    <source>
        <dbReference type="EMBL" id="EXX53757.1"/>
    </source>
</evidence>
<proteinExistence type="predicted"/>